<evidence type="ECO:0000256" key="1">
    <source>
        <dbReference type="SAM" id="Phobius"/>
    </source>
</evidence>
<evidence type="ECO:0000313" key="3">
    <source>
        <dbReference type="Proteomes" id="UP000237105"/>
    </source>
</evidence>
<keyword evidence="1" id="KW-1133">Transmembrane helix</keyword>
<accession>A0A2P5CRI5</accession>
<name>A0A2P5CRI5_PARAD</name>
<proteinExistence type="predicted"/>
<dbReference type="EMBL" id="JXTB01000102">
    <property type="protein sequence ID" value="PON63668.1"/>
    <property type="molecule type" value="Genomic_DNA"/>
</dbReference>
<protein>
    <submittedName>
        <fullName evidence="2">Uncharacterized protein</fullName>
    </submittedName>
</protein>
<gene>
    <name evidence="2" type="ORF">PanWU01x14_130000</name>
</gene>
<dbReference type="Proteomes" id="UP000237105">
    <property type="component" value="Unassembled WGS sequence"/>
</dbReference>
<feature type="transmembrane region" description="Helical" evidence="1">
    <location>
        <begin position="56"/>
        <end position="77"/>
    </location>
</feature>
<dbReference type="AlphaFoldDB" id="A0A2P5CRI5"/>
<keyword evidence="1" id="KW-0812">Transmembrane</keyword>
<reference evidence="3" key="1">
    <citation type="submission" date="2016-06" db="EMBL/GenBank/DDBJ databases">
        <title>Parallel loss of symbiosis genes in relatives of nitrogen-fixing non-legume Parasponia.</title>
        <authorList>
            <person name="Van Velzen R."/>
            <person name="Holmer R."/>
            <person name="Bu F."/>
            <person name="Rutten L."/>
            <person name="Van Zeijl A."/>
            <person name="Liu W."/>
            <person name="Santuari L."/>
            <person name="Cao Q."/>
            <person name="Sharma T."/>
            <person name="Shen D."/>
            <person name="Roswanjaya Y."/>
            <person name="Wardhani T."/>
            <person name="Kalhor M.S."/>
            <person name="Jansen J."/>
            <person name="Van den Hoogen J."/>
            <person name="Gungor B."/>
            <person name="Hartog M."/>
            <person name="Hontelez J."/>
            <person name="Verver J."/>
            <person name="Yang W.-C."/>
            <person name="Schijlen E."/>
            <person name="Repin R."/>
            <person name="Schilthuizen M."/>
            <person name="Schranz E."/>
            <person name="Heidstra R."/>
            <person name="Miyata K."/>
            <person name="Fedorova E."/>
            <person name="Kohlen W."/>
            <person name="Bisseling T."/>
            <person name="Smit S."/>
            <person name="Geurts R."/>
        </authorList>
    </citation>
    <scope>NUCLEOTIDE SEQUENCE [LARGE SCALE GENOMIC DNA]</scope>
    <source>
        <strain evidence="3">cv. WU1-14</strain>
    </source>
</reference>
<evidence type="ECO:0000313" key="2">
    <source>
        <dbReference type="EMBL" id="PON63668.1"/>
    </source>
</evidence>
<keyword evidence="3" id="KW-1185">Reference proteome</keyword>
<comment type="caution">
    <text evidence="2">The sequence shown here is derived from an EMBL/GenBank/DDBJ whole genome shotgun (WGS) entry which is preliminary data.</text>
</comment>
<dbReference type="OrthoDB" id="10508153at2759"/>
<feature type="non-terminal residue" evidence="2">
    <location>
        <position position="1"/>
    </location>
</feature>
<feature type="transmembrane region" description="Helical" evidence="1">
    <location>
        <begin position="83"/>
        <end position="107"/>
    </location>
</feature>
<organism evidence="2 3">
    <name type="scientific">Parasponia andersonii</name>
    <name type="common">Sponia andersonii</name>
    <dbReference type="NCBI Taxonomy" id="3476"/>
    <lineage>
        <taxon>Eukaryota</taxon>
        <taxon>Viridiplantae</taxon>
        <taxon>Streptophyta</taxon>
        <taxon>Embryophyta</taxon>
        <taxon>Tracheophyta</taxon>
        <taxon>Spermatophyta</taxon>
        <taxon>Magnoliopsida</taxon>
        <taxon>eudicotyledons</taxon>
        <taxon>Gunneridae</taxon>
        <taxon>Pentapetalae</taxon>
        <taxon>rosids</taxon>
        <taxon>fabids</taxon>
        <taxon>Rosales</taxon>
        <taxon>Cannabaceae</taxon>
        <taxon>Parasponia</taxon>
    </lineage>
</organism>
<sequence>GGGGRRCRFLFLFPLLFRINNRDWRFLHLCRRRRRGCGSSFCSSSSSSSSSRFRSWFIRLLIILRCWILLLIIVSFISLLLSALFLLLLLLCFDLFFSTLLFLLLILRWFHLLIRRRCSSVRSLGSFVDVINLETNLAFDLRKHTPLLQRIVNKLLSLSIRLGVESGAGDLDLPQESAPFTTLFVVVVEIDLEGLGGHGVGVLDEELEGLVPLGVEVPELGRGAPPLSFEVNHGVGAGRALPVFRHQILGVAHLHEQLAGARRRRRRRRRGSGFRHRRTNVVVV</sequence>
<keyword evidence="1" id="KW-0472">Membrane</keyword>